<dbReference type="PANTHER" id="PTHR10641">
    <property type="entry name" value="MYB FAMILY TRANSCRIPTION FACTOR"/>
    <property type="match status" value="1"/>
</dbReference>
<keyword evidence="4" id="KW-0539">Nucleus</keyword>
<reference evidence="8" key="1">
    <citation type="submission" date="2023-02" db="EMBL/GenBank/DDBJ databases">
        <title>Genome of toxic invasive species Heracleum sosnowskyi carries increased number of genes despite the absence of recent whole-genome duplications.</title>
        <authorList>
            <person name="Schelkunov M."/>
            <person name="Shtratnikova V."/>
            <person name="Makarenko M."/>
            <person name="Klepikova A."/>
            <person name="Omelchenko D."/>
            <person name="Novikova G."/>
            <person name="Obukhova E."/>
            <person name="Bogdanov V."/>
            <person name="Penin A."/>
            <person name="Logacheva M."/>
        </authorList>
    </citation>
    <scope>NUCLEOTIDE SEQUENCE</scope>
    <source>
        <strain evidence="8">Hsosn_3</strain>
        <tissue evidence="8">Leaf</tissue>
    </source>
</reference>
<evidence type="ECO:0000256" key="3">
    <source>
        <dbReference type="ARBA" id="ARBA00023125"/>
    </source>
</evidence>
<dbReference type="GO" id="GO:0009733">
    <property type="term" value="P:response to auxin"/>
    <property type="evidence" value="ECO:0007669"/>
    <property type="project" value="TreeGrafter"/>
</dbReference>
<feature type="domain" description="Myb-like" evidence="6">
    <location>
        <begin position="9"/>
        <end position="61"/>
    </location>
</feature>
<evidence type="ECO:0000256" key="1">
    <source>
        <dbReference type="ARBA" id="ARBA00004123"/>
    </source>
</evidence>
<feature type="domain" description="Myb-like" evidence="6">
    <location>
        <begin position="62"/>
        <end position="112"/>
    </location>
</feature>
<feature type="domain" description="HTH myb-type" evidence="7">
    <location>
        <begin position="62"/>
        <end position="116"/>
    </location>
</feature>
<keyword evidence="2" id="KW-0677">Repeat</keyword>
<dbReference type="SMART" id="SM00717">
    <property type="entry name" value="SANT"/>
    <property type="match status" value="2"/>
</dbReference>
<gene>
    <name evidence="8" type="ORF">POM88_038979</name>
</gene>
<protein>
    <submittedName>
        <fullName evidence="8">Uncharacterized protein</fullName>
    </submittedName>
</protein>
<sequence>MERVPGGMGGEIKKGPWTSEEDLILSSYVRENGPGNWTSIPTITGLNRCGKSCRLRWMNYLRPGIKRGKFTTEEDRKIVQLQAVMGNKWSGIAHYLPGRTDNDIKNYWNSNLKKEVDGARGSRSDDDQHHAGSSVNTTTSVLDQDSDSDTSKRRWERMLRGNVHLARKAVSDALSFPPQAAIPDHDDVSLSPLDSAASLPPIAPGPSSALPMAAPQLSSGCMSFKPPRSWNQKTSHQQLMISFPPQAAIPDHDDVSLSPPDCAASLPPIAPGLSSPLPVAAPQLSSGCMSFKPPHSWNQKTSHQQLMISFPPQASIPDHDDVSLSPPDCATSLPPIAPGLSSPLPVAAPQLSSGCMIFKPPHSWNQKTSHQQLMISFPPQAGIPDHDDVSLSPPDCAASLPPIAPGLSSPLPVAAPQLSSGCMSFKPPHSWNQKTSHQQLMISFPPQASIPDHDDVSLSPPDCATSLPPIAPGLSSPLPVAAPQLSSGCMSFKPPHSWNQKTSHQQLMISFPPQASIPDHDDVSLSPPDCAASLPPIAPGLSSPLPVAAPQLSSGCMSFKPPHSWNQKTSHQQLMISFPPQAGIPDHDDVSLSPPDYAAILPPIAPGPSSPLPMAAPQLSSGCMSFKRPRSWNQKTSHQQLMIPANDHQLCSQGASQITRASAPGLGSSLPMAAPLLSSGCTSFKPPHGWNQETSRQQLYVPADNHQLRSQAAPRINRASYCSTTEPYVFNCENVALWLLNWNKETSKEIKSADNSPLPPAAVTPPASLEGQQYDPPPAPFAATASLGGQNEDDRLPQLNMSFPCDQADWPFF</sequence>
<evidence type="ECO:0000256" key="4">
    <source>
        <dbReference type="ARBA" id="ARBA00023242"/>
    </source>
</evidence>
<dbReference type="PROSITE" id="PS51294">
    <property type="entry name" value="HTH_MYB"/>
    <property type="match status" value="2"/>
</dbReference>
<accession>A0AAD8HBY0</accession>
<dbReference type="Gene3D" id="1.10.10.60">
    <property type="entry name" value="Homeodomain-like"/>
    <property type="match status" value="2"/>
</dbReference>
<comment type="caution">
    <text evidence="8">The sequence shown here is derived from an EMBL/GenBank/DDBJ whole genome shotgun (WGS) entry which is preliminary data.</text>
</comment>
<dbReference type="Pfam" id="PF00249">
    <property type="entry name" value="Myb_DNA-binding"/>
    <property type="match status" value="2"/>
</dbReference>
<dbReference type="FunFam" id="1.10.10.60:FF:000001">
    <property type="entry name" value="MYB-related transcription factor"/>
    <property type="match status" value="1"/>
</dbReference>
<evidence type="ECO:0000259" key="7">
    <source>
        <dbReference type="PROSITE" id="PS51294"/>
    </source>
</evidence>
<evidence type="ECO:0000256" key="2">
    <source>
        <dbReference type="ARBA" id="ARBA00022737"/>
    </source>
</evidence>
<reference evidence="8" key="2">
    <citation type="submission" date="2023-05" db="EMBL/GenBank/DDBJ databases">
        <authorList>
            <person name="Schelkunov M.I."/>
        </authorList>
    </citation>
    <scope>NUCLEOTIDE SEQUENCE</scope>
    <source>
        <strain evidence="8">Hsosn_3</strain>
        <tissue evidence="8">Leaf</tissue>
    </source>
</reference>
<dbReference type="AlphaFoldDB" id="A0AAD8HBY0"/>
<dbReference type="InterPro" id="IPR001005">
    <property type="entry name" value="SANT/Myb"/>
</dbReference>
<evidence type="ECO:0000313" key="8">
    <source>
        <dbReference type="EMBL" id="KAK1363418.1"/>
    </source>
</evidence>
<dbReference type="PROSITE" id="PS50090">
    <property type="entry name" value="MYB_LIKE"/>
    <property type="match status" value="2"/>
</dbReference>
<dbReference type="InterPro" id="IPR015495">
    <property type="entry name" value="Myb_TF_plants"/>
</dbReference>
<name>A0AAD8HBY0_9APIA</name>
<feature type="compositionally biased region" description="Basic and acidic residues" evidence="5">
    <location>
        <begin position="117"/>
        <end position="130"/>
    </location>
</feature>
<dbReference type="SUPFAM" id="SSF46689">
    <property type="entry name" value="Homeodomain-like"/>
    <property type="match status" value="1"/>
</dbReference>
<dbReference type="InterPro" id="IPR017930">
    <property type="entry name" value="Myb_dom"/>
</dbReference>
<keyword evidence="9" id="KW-1185">Reference proteome</keyword>
<dbReference type="PANTHER" id="PTHR10641:SF1356">
    <property type="entry name" value="OS07G0484700 PROTEIN"/>
    <property type="match status" value="1"/>
</dbReference>
<feature type="region of interest" description="Disordered" evidence="5">
    <location>
        <begin position="117"/>
        <end position="152"/>
    </location>
</feature>
<feature type="region of interest" description="Disordered" evidence="5">
    <location>
        <begin position="750"/>
        <end position="802"/>
    </location>
</feature>
<proteinExistence type="predicted"/>
<feature type="compositionally biased region" description="Polar residues" evidence="5">
    <location>
        <begin position="131"/>
        <end position="143"/>
    </location>
</feature>
<evidence type="ECO:0000256" key="5">
    <source>
        <dbReference type="SAM" id="MobiDB-lite"/>
    </source>
</evidence>
<dbReference type="InterPro" id="IPR009057">
    <property type="entry name" value="Homeodomain-like_sf"/>
</dbReference>
<dbReference type="Proteomes" id="UP001237642">
    <property type="component" value="Unassembled WGS sequence"/>
</dbReference>
<dbReference type="EMBL" id="JAUIZM010000009">
    <property type="protein sequence ID" value="KAK1363418.1"/>
    <property type="molecule type" value="Genomic_DNA"/>
</dbReference>
<dbReference type="GO" id="GO:0005634">
    <property type="term" value="C:nucleus"/>
    <property type="evidence" value="ECO:0007669"/>
    <property type="project" value="UniProtKB-SubCell"/>
</dbReference>
<dbReference type="GO" id="GO:0003677">
    <property type="term" value="F:DNA binding"/>
    <property type="evidence" value="ECO:0007669"/>
    <property type="project" value="UniProtKB-KW"/>
</dbReference>
<evidence type="ECO:0000259" key="6">
    <source>
        <dbReference type="PROSITE" id="PS50090"/>
    </source>
</evidence>
<comment type="subcellular location">
    <subcellularLocation>
        <location evidence="1">Nucleus</location>
    </subcellularLocation>
</comment>
<evidence type="ECO:0000313" key="9">
    <source>
        <dbReference type="Proteomes" id="UP001237642"/>
    </source>
</evidence>
<organism evidence="8 9">
    <name type="scientific">Heracleum sosnowskyi</name>
    <dbReference type="NCBI Taxonomy" id="360622"/>
    <lineage>
        <taxon>Eukaryota</taxon>
        <taxon>Viridiplantae</taxon>
        <taxon>Streptophyta</taxon>
        <taxon>Embryophyta</taxon>
        <taxon>Tracheophyta</taxon>
        <taxon>Spermatophyta</taxon>
        <taxon>Magnoliopsida</taxon>
        <taxon>eudicotyledons</taxon>
        <taxon>Gunneridae</taxon>
        <taxon>Pentapetalae</taxon>
        <taxon>asterids</taxon>
        <taxon>campanulids</taxon>
        <taxon>Apiales</taxon>
        <taxon>Apiaceae</taxon>
        <taxon>Apioideae</taxon>
        <taxon>apioid superclade</taxon>
        <taxon>Tordylieae</taxon>
        <taxon>Tordyliinae</taxon>
        <taxon>Heracleum</taxon>
    </lineage>
</organism>
<dbReference type="CDD" id="cd00167">
    <property type="entry name" value="SANT"/>
    <property type="match status" value="2"/>
</dbReference>
<keyword evidence="3" id="KW-0238">DNA-binding</keyword>
<feature type="domain" description="HTH myb-type" evidence="7">
    <location>
        <begin position="11"/>
        <end position="61"/>
    </location>
</feature>